<name>A0A6B3QFM1_ENTFC</name>
<accession>A0A6B3QFM1</accession>
<comment type="caution">
    <text evidence="1">The sequence shown here is derived from an EMBL/GenBank/DDBJ whole genome shotgun (WGS) entry which is preliminary data.</text>
</comment>
<evidence type="ECO:0000313" key="1">
    <source>
        <dbReference type="EMBL" id="NEU46555.1"/>
    </source>
</evidence>
<gene>
    <name evidence="1" type="ORF">G3385_12415</name>
</gene>
<organism evidence="1">
    <name type="scientific">Enterococcus faecium</name>
    <name type="common">Streptococcus faecium</name>
    <dbReference type="NCBI Taxonomy" id="1352"/>
    <lineage>
        <taxon>Bacteria</taxon>
        <taxon>Bacillati</taxon>
        <taxon>Bacillota</taxon>
        <taxon>Bacilli</taxon>
        <taxon>Lactobacillales</taxon>
        <taxon>Enterococcaceae</taxon>
        <taxon>Enterococcus</taxon>
    </lineage>
</organism>
<reference evidence="1" key="1">
    <citation type="submission" date="2020-02" db="EMBL/GenBank/DDBJ databases">
        <title>Draft Genome Sequences of Enterococcus faecium isolates derived from selected traditional Montenegrin brine cheese.</title>
        <authorList>
            <person name="Ruppitsch W."/>
            <person name="Nisic A."/>
            <person name="Allerberger F."/>
            <person name="Martinovic A."/>
        </authorList>
    </citation>
    <scope>NUCLEOTIDE SEQUENCE</scope>
    <source>
        <strain evidence="1">INF29</strain>
    </source>
</reference>
<proteinExistence type="predicted"/>
<dbReference type="EMBL" id="JAAHCB010000215">
    <property type="protein sequence ID" value="NEU46555.1"/>
    <property type="molecule type" value="Genomic_DNA"/>
</dbReference>
<dbReference type="AlphaFoldDB" id="A0A6B3QFM1"/>
<dbReference type="InterPro" id="IPR021512">
    <property type="entry name" value="DUF3173"/>
</dbReference>
<sequence>MTNNVMTNKDLIEMGYRPSTVNHIIHQARNLMVERGYTFYDRKRLMVVPRSAVSEVIGLEV</sequence>
<dbReference type="Pfam" id="PF11372">
    <property type="entry name" value="DUF3173"/>
    <property type="match status" value="1"/>
</dbReference>
<protein>
    <submittedName>
        <fullName evidence="1">DUF3173 domain-containing protein</fullName>
    </submittedName>
</protein>
<dbReference type="RefSeq" id="WP_058128867.1">
    <property type="nucleotide sequence ID" value="NZ_CAKMCF010000095.1"/>
</dbReference>